<proteinExistence type="predicted"/>
<evidence type="ECO:0000313" key="1">
    <source>
        <dbReference type="Proteomes" id="UP000694867"/>
    </source>
</evidence>
<reference evidence="2" key="1">
    <citation type="submission" date="2025-08" db="UniProtKB">
        <authorList>
            <consortium name="RefSeq"/>
        </authorList>
    </citation>
    <scope>IDENTIFICATION</scope>
</reference>
<dbReference type="AlphaFoldDB" id="A0AAJ6QWQ2"/>
<keyword evidence="1" id="KW-1185">Reference proteome</keyword>
<dbReference type="RefSeq" id="XP_003746485.1">
    <property type="nucleotide sequence ID" value="XM_003746437.2"/>
</dbReference>
<accession>A0AAJ6QWQ2</accession>
<dbReference type="GeneID" id="100908139"/>
<dbReference type="KEGG" id="goe:100908139"/>
<name>A0AAJ6QWQ2_9ACAR</name>
<sequence>MVAVGRDPDSDGKIENTLSYFTPKSGFGTLVFAGLAISNKVPSVCGARKPEGSPEFHSYTFHQDPTPLKMIAVKCASTVENVMLTALIQCLRSLDENFAYLLPAGSSAYAFESLPRDPVACLRRISRGKHHSKFTVDVSSSKAATVSFVDGNSENDLLWHLTSPTYHIGLSVNVVISDTEGLVFTTSSSQLPKSKLLALEELFSSNLTFLMMSLRISWPDVAPLDPKLKMHFETLCESSTS</sequence>
<evidence type="ECO:0000313" key="2">
    <source>
        <dbReference type="RefSeq" id="XP_003746485.1"/>
    </source>
</evidence>
<protein>
    <submittedName>
        <fullName evidence="2">Uncharacterized protein LOC100908139</fullName>
    </submittedName>
</protein>
<dbReference type="Proteomes" id="UP000694867">
    <property type="component" value="Unplaced"/>
</dbReference>
<organism evidence="1 2">
    <name type="scientific">Galendromus occidentalis</name>
    <name type="common">western predatory mite</name>
    <dbReference type="NCBI Taxonomy" id="34638"/>
    <lineage>
        <taxon>Eukaryota</taxon>
        <taxon>Metazoa</taxon>
        <taxon>Ecdysozoa</taxon>
        <taxon>Arthropoda</taxon>
        <taxon>Chelicerata</taxon>
        <taxon>Arachnida</taxon>
        <taxon>Acari</taxon>
        <taxon>Parasitiformes</taxon>
        <taxon>Mesostigmata</taxon>
        <taxon>Gamasina</taxon>
        <taxon>Phytoseioidea</taxon>
        <taxon>Phytoseiidae</taxon>
        <taxon>Typhlodrominae</taxon>
        <taxon>Galendromus</taxon>
    </lineage>
</organism>
<gene>
    <name evidence="2" type="primary">LOC100908139</name>
</gene>